<evidence type="ECO:0000256" key="12">
    <source>
        <dbReference type="SAM" id="MobiDB-lite"/>
    </source>
</evidence>
<feature type="compositionally biased region" description="Basic and acidic residues" evidence="12">
    <location>
        <begin position="1482"/>
        <end position="1493"/>
    </location>
</feature>
<dbReference type="GO" id="GO:0007155">
    <property type="term" value="P:cell adhesion"/>
    <property type="evidence" value="ECO:0007669"/>
    <property type="project" value="UniProtKB-KW"/>
</dbReference>
<dbReference type="InterPro" id="IPR003599">
    <property type="entry name" value="Ig_sub"/>
</dbReference>
<feature type="domain" description="Ig-like" evidence="14">
    <location>
        <begin position="14"/>
        <end position="102"/>
    </location>
</feature>
<dbReference type="SUPFAM" id="SSF48726">
    <property type="entry name" value="Immunoglobulin"/>
    <property type="match status" value="6"/>
</dbReference>
<dbReference type="GO" id="GO:0005737">
    <property type="term" value="C:cytoplasm"/>
    <property type="evidence" value="ECO:0007669"/>
    <property type="project" value="UniProtKB-SubCell"/>
</dbReference>
<dbReference type="InterPro" id="IPR036179">
    <property type="entry name" value="Ig-like_dom_sf"/>
</dbReference>
<dbReference type="PROSITE" id="PS50835">
    <property type="entry name" value="IG_LIKE"/>
    <property type="match status" value="6"/>
</dbReference>
<keyword evidence="8" id="KW-0130">Cell adhesion</keyword>
<dbReference type="Pfam" id="PF00069">
    <property type="entry name" value="Pkinase"/>
    <property type="match status" value="1"/>
</dbReference>
<gene>
    <name evidence="16" type="ORF">CUNI_LOCUS5179</name>
</gene>
<feature type="binding site" evidence="11">
    <location>
        <position position="1069"/>
    </location>
    <ligand>
        <name>ATP</name>
        <dbReference type="ChEBI" id="CHEBI:30616"/>
    </ligand>
</feature>
<feature type="region of interest" description="Disordered" evidence="12">
    <location>
        <begin position="1457"/>
        <end position="1523"/>
    </location>
</feature>
<organism evidence="16 17">
    <name type="scientific">Candidula unifasciata</name>
    <dbReference type="NCBI Taxonomy" id="100452"/>
    <lineage>
        <taxon>Eukaryota</taxon>
        <taxon>Metazoa</taxon>
        <taxon>Spiralia</taxon>
        <taxon>Lophotrochozoa</taxon>
        <taxon>Mollusca</taxon>
        <taxon>Gastropoda</taxon>
        <taxon>Heterobranchia</taxon>
        <taxon>Euthyneura</taxon>
        <taxon>Panpulmonata</taxon>
        <taxon>Eupulmonata</taxon>
        <taxon>Stylommatophora</taxon>
        <taxon>Helicina</taxon>
        <taxon>Helicoidea</taxon>
        <taxon>Geomitridae</taxon>
        <taxon>Candidula</taxon>
    </lineage>
</organism>
<feature type="domain" description="Ig-like" evidence="14">
    <location>
        <begin position="1511"/>
        <end position="1621"/>
    </location>
</feature>
<feature type="compositionally biased region" description="Basic and acidic residues" evidence="12">
    <location>
        <begin position="1457"/>
        <end position="1469"/>
    </location>
</feature>
<dbReference type="SUPFAM" id="SSF49265">
    <property type="entry name" value="Fibronectin type III"/>
    <property type="match status" value="1"/>
</dbReference>
<feature type="region of interest" description="Disordered" evidence="12">
    <location>
        <begin position="540"/>
        <end position="563"/>
    </location>
</feature>
<comment type="similarity">
    <text evidence="2">Belongs to the protein kinase superfamily. CAMK Ser/Thr protein kinase family.</text>
</comment>
<name>A0A8S3YWA5_9EUPU</name>
<dbReference type="FunFam" id="2.60.40.10:FF:000107">
    <property type="entry name" value="Myosin, light chain kinase a"/>
    <property type="match status" value="1"/>
</dbReference>
<dbReference type="SMART" id="SM00060">
    <property type="entry name" value="FN3"/>
    <property type="match status" value="1"/>
</dbReference>
<dbReference type="InterPro" id="IPR003598">
    <property type="entry name" value="Ig_sub2"/>
</dbReference>
<dbReference type="InterPro" id="IPR008271">
    <property type="entry name" value="Ser/Thr_kinase_AS"/>
</dbReference>
<feature type="region of interest" description="Disordered" evidence="12">
    <location>
        <begin position="610"/>
        <end position="686"/>
    </location>
</feature>
<dbReference type="GO" id="GO:0032982">
    <property type="term" value="C:myosin filament"/>
    <property type="evidence" value="ECO:0007669"/>
    <property type="project" value="UniProtKB-KW"/>
</dbReference>
<evidence type="ECO:0000259" key="14">
    <source>
        <dbReference type="PROSITE" id="PS50835"/>
    </source>
</evidence>
<evidence type="ECO:0000256" key="5">
    <source>
        <dbReference type="ARBA" id="ARBA00022737"/>
    </source>
</evidence>
<comment type="subcellular location">
    <subcellularLocation>
        <location evidence="1">Cytoplasm</location>
    </subcellularLocation>
</comment>
<reference evidence="16" key="1">
    <citation type="submission" date="2021-04" db="EMBL/GenBank/DDBJ databases">
        <authorList>
            <consortium name="Molecular Ecology Group"/>
        </authorList>
    </citation>
    <scope>NUCLEOTIDE SEQUENCE</scope>
</reference>
<keyword evidence="17" id="KW-1185">Reference proteome</keyword>
<evidence type="ECO:0000259" key="15">
    <source>
        <dbReference type="PROSITE" id="PS50853"/>
    </source>
</evidence>
<keyword evidence="5" id="KW-0677">Repeat</keyword>
<dbReference type="InterPro" id="IPR000719">
    <property type="entry name" value="Prot_kinase_dom"/>
</dbReference>
<feature type="compositionally biased region" description="Low complexity" evidence="12">
    <location>
        <begin position="614"/>
        <end position="626"/>
    </location>
</feature>
<dbReference type="FunFam" id="2.60.40.10:FF:000557">
    <property type="entry name" value="Myosin binding protein Ha"/>
    <property type="match status" value="1"/>
</dbReference>
<dbReference type="GO" id="GO:0060298">
    <property type="term" value="P:positive regulation of sarcomere organization"/>
    <property type="evidence" value="ECO:0007669"/>
    <property type="project" value="UniProtKB-ARBA"/>
</dbReference>
<dbReference type="InterPro" id="IPR013098">
    <property type="entry name" value="Ig_I-set"/>
</dbReference>
<dbReference type="FunFam" id="2.60.40.10:FF:000080">
    <property type="entry name" value="Myosin light chain kinase, smooth muscle"/>
    <property type="match status" value="1"/>
</dbReference>
<dbReference type="FunFam" id="2.60.40.10:FF:000425">
    <property type="entry name" value="Myosin light chain kinase"/>
    <property type="match status" value="1"/>
</dbReference>
<dbReference type="CDD" id="cd00063">
    <property type="entry name" value="FN3"/>
    <property type="match status" value="1"/>
</dbReference>
<dbReference type="InterPro" id="IPR007110">
    <property type="entry name" value="Ig-like_dom"/>
</dbReference>
<feature type="region of interest" description="Disordered" evidence="12">
    <location>
        <begin position="1348"/>
        <end position="1388"/>
    </location>
</feature>
<feature type="domain" description="Ig-like" evidence="14">
    <location>
        <begin position="346"/>
        <end position="428"/>
    </location>
</feature>
<dbReference type="GO" id="GO:0045989">
    <property type="term" value="P:positive regulation of striated muscle contraction"/>
    <property type="evidence" value="ECO:0007669"/>
    <property type="project" value="UniProtKB-ARBA"/>
</dbReference>
<evidence type="ECO:0000259" key="13">
    <source>
        <dbReference type="PROSITE" id="PS50011"/>
    </source>
</evidence>
<evidence type="ECO:0000256" key="11">
    <source>
        <dbReference type="PROSITE-ProRule" id="PRU10141"/>
    </source>
</evidence>
<dbReference type="InterPro" id="IPR003961">
    <property type="entry name" value="FN3_dom"/>
</dbReference>
<dbReference type="GO" id="GO:0005524">
    <property type="term" value="F:ATP binding"/>
    <property type="evidence" value="ECO:0007669"/>
    <property type="project" value="UniProtKB-UniRule"/>
</dbReference>
<evidence type="ECO:0000256" key="2">
    <source>
        <dbReference type="ARBA" id="ARBA00006692"/>
    </source>
</evidence>
<dbReference type="InterPro" id="IPR017441">
    <property type="entry name" value="Protein_kinase_ATP_BS"/>
</dbReference>
<dbReference type="SMART" id="SM00220">
    <property type="entry name" value="S_TKc"/>
    <property type="match status" value="1"/>
</dbReference>
<dbReference type="Gene3D" id="2.60.40.10">
    <property type="entry name" value="Immunoglobulins"/>
    <property type="match status" value="7"/>
</dbReference>
<feature type="region of interest" description="Disordered" evidence="12">
    <location>
        <begin position="716"/>
        <end position="766"/>
    </location>
</feature>
<dbReference type="Pfam" id="PF07679">
    <property type="entry name" value="I-set"/>
    <property type="match status" value="6"/>
</dbReference>
<dbReference type="CDD" id="cd00096">
    <property type="entry name" value="Ig"/>
    <property type="match status" value="1"/>
</dbReference>
<protein>
    <recommendedName>
        <fullName evidence="18">Myosin light chain kinase, smooth muscle</fullName>
    </recommendedName>
</protein>
<keyword evidence="6 11" id="KW-0547">Nucleotide-binding</keyword>
<dbReference type="InterPro" id="IPR036116">
    <property type="entry name" value="FN3_sf"/>
</dbReference>
<feature type="domain" description="Protein kinase" evidence="13">
    <location>
        <begin position="1040"/>
        <end position="1294"/>
    </location>
</feature>
<evidence type="ECO:0000313" key="16">
    <source>
        <dbReference type="EMBL" id="CAG5119621.1"/>
    </source>
</evidence>
<dbReference type="PROSITE" id="PS00108">
    <property type="entry name" value="PROTEIN_KINASE_ST"/>
    <property type="match status" value="1"/>
</dbReference>
<comment type="caution">
    <text evidence="16">The sequence shown here is derived from an EMBL/GenBank/DDBJ whole genome shotgun (WGS) entry which is preliminary data.</text>
</comment>
<feature type="compositionally biased region" description="Polar residues" evidence="12">
    <location>
        <begin position="731"/>
        <end position="749"/>
    </location>
</feature>
<evidence type="ECO:0000313" key="17">
    <source>
        <dbReference type="Proteomes" id="UP000678393"/>
    </source>
</evidence>
<feature type="domain" description="Ig-like" evidence="14">
    <location>
        <begin position="107"/>
        <end position="204"/>
    </location>
</feature>
<evidence type="ECO:0000256" key="10">
    <source>
        <dbReference type="ARBA" id="ARBA00023319"/>
    </source>
</evidence>
<accession>A0A8S3YWA5</accession>
<dbReference type="PROSITE" id="PS00107">
    <property type="entry name" value="PROTEIN_KINASE_ATP"/>
    <property type="match status" value="1"/>
</dbReference>
<evidence type="ECO:0008006" key="18">
    <source>
        <dbReference type="Google" id="ProtNLM"/>
    </source>
</evidence>
<dbReference type="SMART" id="SM00408">
    <property type="entry name" value="IGc2"/>
    <property type="match status" value="5"/>
</dbReference>
<feature type="domain" description="Fibronectin type-III" evidence="15">
    <location>
        <begin position="914"/>
        <end position="1008"/>
    </location>
</feature>
<evidence type="ECO:0000256" key="8">
    <source>
        <dbReference type="ARBA" id="ARBA00022889"/>
    </source>
</evidence>
<evidence type="ECO:0000256" key="4">
    <source>
        <dbReference type="ARBA" id="ARBA00022490"/>
    </source>
</evidence>
<dbReference type="PROSITE" id="PS50853">
    <property type="entry name" value="FN3"/>
    <property type="match status" value="1"/>
</dbReference>
<evidence type="ECO:0000256" key="6">
    <source>
        <dbReference type="ARBA" id="ARBA00022741"/>
    </source>
</evidence>
<dbReference type="Gene3D" id="1.10.510.10">
    <property type="entry name" value="Transferase(Phosphotransferase) domain 1"/>
    <property type="match status" value="1"/>
</dbReference>
<feature type="non-terminal residue" evidence="16">
    <location>
        <position position="1625"/>
    </location>
</feature>
<keyword evidence="4" id="KW-0963">Cytoplasm</keyword>
<evidence type="ECO:0000256" key="1">
    <source>
        <dbReference type="ARBA" id="ARBA00004496"/>
    </source>
</evidence>
<dbReference type="PANTHER" id="PTHR47633:SF7">
    <property type="entry name" value="TITIN HOMOLOG"/>
    <property type="match status" value="1"/>
</dbReference>
<dbReference type="SMART" id="SM00409">
    <property type="entry name" value="IG"/>
    <property type="match status" value="6"/>
</dbReference>
<sequence length="1625" mass="181324">KKTKKGQEKPEVPPELVVKPRRQFVDESSNAKFKASFDGPPSTVLFWSKDGQILSNSDHFKMYEADGFQFLEVEKVSAEDIGMYSVTVQNLAGSDTAEAELEVFEKPKLLSRSGPEWEQSLQDVVVEEGDEGVELVCTSRDLIQPSVRWFHNGKELFSGFHIKLQHVAQTATLSIKEIKERDAGEFKCVMTGKNGELETSCNIILKCKEPPVFVKERHDMELKLGSLEFKSLYKGFMILECCVFFLNNLCYRLDPACVACLPAYVIIFPSLGTPPLKVCWYHNNLEIIPGGAQYLMSSVGHVHTLTQLNASSESSGEYVCEAFNDLGSSDTFCIIEVREVEHPEPPGFVVHPSNLAAHEGETATFTCQVKGQPMPSVLWKKEGAVIANNQKFKITRIGDRHTLKIYSLDQADAGEYSCCLRNTEGETSHVCWLNVAEPKHSAKYQYPVDKNQEIKNNFFETAEDRDYVQKPNIYKRNLNNEDLLTEQKHDQSQKNKQGVLNETVNLTAVSNPLKEAELENEQIEVYGYKAFRRDVKEAGHTSSSICEENAPKYSSVSTESTHSAGLKEDFVGDSIPRSEYISRRLRRQLENHVVTTSHIPSKVEITEVRQGRFSDSSSSDIVTSKESSSDKQIPVSNEKSPKEKSQSKPGNTFSTSHSNRTEPIDEQNVCSSGGVRKPQMDTDSGNILEDVHSDRQILNASKSVDIVQHDLNAGQGEHVSARARSTDLNEHGQTSNSHLSISDQISTSELRQRWRNSRQQKTNTSLDKGIASSAVNDHVAQTLPQSTTGAISISTSAPLATTRTSYTGASLLGAHCPPSFPTPLQDVTVMCGSPAILHCQVIGNPRPDVKWLLNQKPVEVSDKIDIIYHGNIAQLSITETCREHQGDFTCWAKNSQGTVSSHCTLHLIGAAGVPAGKPFVSAKDSHSVSLSWPGCTSKHESEVVYYIIEGKEVKEKAWDILIAQCKLFPCTVEGLKPGTSYQFRVLVANKHGVSPPSEPSETVTTFDSPTMTDDFEYEGELPFKPREVQINTTDHFEDLYEKDKEVGKGKFGVVYKCKQKSDGSVWAAKVVRCRENEKVNLRREIAIMNKLHHPKLLLLWDAFESPRQMVLVMEYIGAGELFERVIDDDYILTENDCIHFVRQICEGLAHMHSKSILHLDLKPENILCVEENSNRIKIIDFGLARFYTPGQGTKVLFGTPEFIAPEVINYDEISFATDMWSLGVICYVLLSGLSPFLGDNDTETLASVTTGEYDFDDEAFDEISDVAKDFISKLLVKKKEKRMLTEQCLAHPWLSQDEVDGIHGKRLNTERLKKFKKANKTGNAVKAVSRLMKSNSLTGFGINLQHNNNLKDATPSDITAPESALRKTEVSDNEDDDYDDSHSEFNSTENDITSEMSLNLHSIDNSFQSVDENGSSANIESNFNKTSILCDIEGENGVSSKTVETSAEFVSEVIPRRQREATSKADETKPWISSRSLQGASDRVKDLNEDFVKTEAYSESSTPRESNNSPPTSSLTAIEKKSEESNLLQPPVFTKQMIRCKTYTGDVARFDVRISGEPLPHVTWFFEDEEIISDTRHVLSLNENTRSFSLIIRNVEEDDEGEYTCKAVNSLGESSCSAELVVLVF</sequence>
<keyword evidence="7 11" id="KW-0067">ATP-binding</keyword>
<feature type="compositionally biased region" description="Polar residues" evidence="12">
    <location>
        <begin position="1497"/>
        <end position="1516"/>
    </location>
</feature>
<keyword evidence="10" id="KW-0393">Immunoglobulin domain</keyword>
<dbReference type="EMBL" id="CAJHNH020000745">
    <property type="protein sequence ID" value="CAG5119621.1"/>
    <property type="molecule type" value="Genomic_DNA"/>
</dbReference>
<feature type="domain" description="Ig-like" evidence="14">
    <location>
        <begin position="817"/>
        <end position="906"/>
    </location>
</feature>
<dbReference type="Proteomes" id="UP000678393">
    <property type="component" value="Unassembled WGS sequence"/>
</dbReference>
<dbReference type="Pfam" id="PF00041">
    <property type="entry name" value="fn3"/>
    <property type="match status" value="1"/>
</dbReference>
<dbReference type="GO" id="GO:0004672">
    <property type="term" value="F:protein kinase activity"/>
    <property type="evidence" value="ECO:0007669"/>
    <property type="project" value="InterPro"/>
</dbReference>
<dbReference type="Gene3D" id="3.30.200.20">
    <property type="entry name" value="Phosphorylase Kinase, domain 1"/>
    <property type="match status" value="1"/>
</dbReference>
<keyword evidence="9" id="KW-0514">Muscle protein</keyword>
<dbReference type="CDD" id="cd14103">
    <property type="entry name" value="STKc_MLCK"/>
    <property type="match status" value="1"/>
</dbReference>
<evidence type="ECO:0000256" key="7">
    <source>
        <dbReference type="ARBA" id="ARBA00022840"/>
    </source>
</evidence>
<evidence type="ECO:0000256" key="3">
    <source>
        <dbReference type="ARBA" id="ARBA00022433"/>
    </source>
</evidence>
<dbReference type="PANTHER" id="PTHR47633">
    <property type="entry name" value="IMMUNOGLOBULIN"/>
    <property type="match status" value="1"/>
</dbReference>
<dbReference type="FunFam" id="1.10.510.10:FF:000594">
    <property type="entry name" value="Myosin light chain kinase isoform-III"/>
    <property type="match status" value="1"/>
</dbReference>
<proteinExistence type="inferred from homology"/>
<dbReference type="InterPro" id="IPR011009">
    <property type="entry name" value="Kinase-like_dom_sf"/>
</dbReference>
<dbReference type="OrthoDB" id="2152335at2759"/>
<feature type="domain" description="Ig-like" evidence="14">
    <location>
        <begin position="210"/>
        <end position="336"/>
    </location>
</feature>
<dbReference type="PROSITE" id="PS50011">
    <property type="entry name" value="PROTEIN_KINASE_DOM"/>
    <property type="match status" value="1"/>
</dbReference>
<evidence type="ECO:0000256" key="9">
    <source>
        <dbReference type="ARBA" id="ARBA00023179"/>
    </source>
</evidence>
<keyword evidence="3" id="KW-0787">Thick filament</keyword>
<dbReference type="SUPFAM" id="SSF56112">
    <property type="entry name" value="Protein kinase-like (PK-like)"/>
    <property type="match status" value="1"/>
</dbReference>
<dbReference type="InterPro" id="IPR013783">
    <property type="entry name" value="Ig-like_fold"/>
</dbReference>